<dbReference type="EMBL" id="FQVY01000001">
    <property type="protein sequence ID" value="SHF76584.1"/>
    <property type="molecule type" value="Genomic_DNA"/>
</dbReference>
<dbReference type="Proteomes" id="UP000184089">
    <property type="component" value="Unassembled WGS sequence"/>
</dbReference>
<comment type="caution">
    <text evidence="3">The sequence shown here is derived from an EMBL/GenBank/DDBJ whole genome shotgun (WGS) entry which is preliminary data.</text>
</comment>
<evidence type="ECO:0000256" key="1">
    <source>
        <dbReference type="SAM" id="MobiDB-lite"/>
    </source>
</evidence>
<dbReference type="AlphaFoldDB" id="A0AAQ1MBQ8"/>
<accession>A0AAQ1MBQ8</accession>
<keyword evidence="2" id="KW-0812">Transmembrane</keyword>
<keyword evidence="2" id="KW-0472">Membrane</keyword>
<keyword evidence="2" id="KW-1133">Transmembrane helix</keyword>
<feature type="region of interest" description="Disordered" evidence="1">
    <location>
        <begin position="36"/>
        <end position="56"/>
    </location>
</feature>
<evidence type="ECO:0000313" key="4">
    <source>
        <dbReference type="Proteomes" id="UP000184089"/>
    </source>
</evidence>
<name>A0AAQ1MBQ8_9FIRM</name>
<sequence>MLDRCKELLTKVDKTKLIVILGAVGVLLIFLSSLGGNGKSRKGSSQSTGASSTPVSQEAYVSQTQKDLTDILQKVQGVGRVEVMVTLERSSESQYLYEEKKSVDAMAGQGGKSRESTERSYLLVEDQNGKKQAVVQSTLEPVIKGVLIVCDGGGDPTVEGRVLEAVTTLLDVPSNRVYIAKKGG</sequence>
<reference evidence="4" key="1">
    <citation type="submission" date="2016-11" db="EMBL/GenBank/DDBJ databases">
        <authorList>
            <person name="Jaros S."/>
            <person name="Januszkiewicz K."/>
            <person name="Wedrychowicz H."/>
        </authorList>
    </citation>
    <scope>NUCLEOTIDE SEQUENCE [LARGE SCALE GENOMIC DNA]</scope>
    <source>
        <strain evidence="4">DSM 4029</strain>
    </source>
</reference>
<gene>
    <name evidence="3" type="ORF">SAMN05444424_0607</name>
</gene>
<proteinExistence type="predicted"/>
<organism evidence="3 4">
    <name type="scientific">Bittarella massiliensis</name>
    <name type="common">ex Durand et al. 2017</name>
    <dbReference type="NCBI Taxonomy" id="1720313"/>
    <lineage>
        <taxon>Bacteria</taxon>
        <taxon>Bacillati</taxon>
        <taxon>Bacillota</taxon>
        <taxon>Clostridia</taxon>
        <taxon>Eubacteriales</taxon>
        <taxon>Oscillospiraceae</taxon>
        <taxon>Bittarella (ex Durand et al. 2017)</taxon>
    </lineage>
</organism>
<feature type="compositionally biased region" description="Polar residues" evidence="1">
    <location>
        <begin position="43"/>
        <end position="56"/>
    </location>
</feature>
<dbReference type="RefSeq" id="WP_021659117.1">
    <property type="nucleotide sequence ID" value="NZ_FQVY01000001.1"/>
</dbReference>
<evidence type="ECO:0000256" key="2">
    <source>
        <dbReference type="SAM" id="Phobius"/>
    </source>
</evidence>
<evidence type="ECO:0000313" key="3">
    <source>
        <dbReference type="EMBL" id="SHF76584.1"/>
    </source>
</evidence>
<feature type="transmembrane region" description="Helical" evidence="2">
    <location>
        <begin position="17"/>
        <end position="36"/>
    </location>
</feature>
<protein>
    <submittedName>
        <fullName evidence="3">Stage III sporulation protein AG</fullName>
    </submittedName>
</protein>